<dbReference type="PANTHER" id="PTHR33164:SF67">
    <property type="entry name" value="TRANSCRIPTIONAL REGULATOR, MARR FAMILY"/>
    <property type="match status" value="1"/>
</dbReference>
<feature type="domain" description="HTH marR-type" evidence="2">
    <location>
        <begin position="1"/>
        <end position="135"/>
    </location>
</feature>
<dbReference type="RefSeq" id="WP_107921240.1">
    <property type="nucleotide sequence ID" value="NZ_JARMRX010000028.1"/>
</dbReference>
<dbReference type="Proteomes" id="UP000595512">
    <property type="component" value="Chromosome"/>
</dbReference>
<dbReference type="SMART" id="SM00347">
    <property type="entry name" value="HTH_MARR"/>
    <property type="match status" value="1"/>
</dbReference>
<accession>A0AB37H936</accession>
<dbReference type="InterPro" id="IPR036388">
    <property type="entry name" value="WH-like_DNA-bd_sf"/>
</dbReference>
<keyword evidence="1" id="KW-0238">DNA-binding</keyword>
<protein>
    <submittedName>
        <fullName evidence="3">MarR family transcriptional regulator</fullName>
    </submittedName>
</protein>
<evidence type="ECO:0000259" key="2">
    <source>
        <dbReference type="PROSITE" id="PS50995"/>
    </source>
</evidence>
<proteinExistence type="predicted"/>
<dbReference type="PRINTS" id="PR00598">
    <property type="entry name" value="HTHMARR"/>
</dbReference>
<dbReference type="PROSITE" id="PS50995">
    <property type="entry name" value="HTH_MARR_2"/>
    <property type="match status" value="1"/>
</dbReference>
<dbReference type="AlphaFoldDB" id="A0AB37H936"/>
<evidence type="ECO:0000313" key="4">
    <source>
        <dbReference type="Proteomes" id="UP000595512"/>
    </source>
</evidence>
<evidence type="ECO:0000313" key="3">
    <source>
        <dbReference type="EMBL" id="QQX24594.1"/>
    </source>
</evidence>
<name>A0AB37H936_9BACI</name>
<dbReference type="InterPro" id="IPR039422">
    <property type="entry name" value="MarR/SlyA-like"/>
</dbReference>
<dbReference type="GO" id="GO:0006950">
    <property type="term" value="P:response to stress"/>
    <property type="evidence" value="ECO:0007669"/>
    <property type="project" value="TreeGrafter"/>
</dbReference>
<evidence type="ECO:0000256" key="1">
    <source>
        <dbReference type="ARBA" id="ARBA00023125"/>
    </source>
</evidence>
<gene>
    <name evidence="3" type="ORF">JGZ69_17705</name>
</gene>
<reference evidence="3 4" key="1">
    <citation type="submission" date="2020-12" db="EMBL/GenBank/DDBJ databases">
        <title>Taxonomic evaluation of the Bacillus sporothermodurans group of bacteria based on whole genome sequences.</title>
        <authorList>
            <person name="Fiedler G."/>
            <person name="Herbstmann A.-D."/>
            <person name="Doll E."/>
            <person name="Wenning M."/>
            <person name="Brinks E."/>
            <person name="Kabisch J."/>
            <person name="Breitenwieser F."/>
            <person name="Lappann M."/>
            <person name="Boehnlein C."/>
            <person name="Franz C."/>
        </authorList>
    </citation>
    <scope>NUCLEOTIDE SEQUENCE [LARGE SCALE GENOMIC DNA]</scope>
    <source>
        <strain evidence="3 4">DSM 10599</strain>
    </source>
</reference>
<organism evidence="3 4">
    <name type="scientific">Heyndrickxia sporothermodurans</name>
    <dbReference type="NCBI Taxonomy" id="46224"/>
    <lineage>
        <taxon>Bacteria</taxon>
        <taxon>Bacillati</taxon>
        <taxon>Bacillota</taxon>
        <taxon>Bacilli</taxon>
        <taxon>Bacillales</taxon>
        <taxon>Bacillaceae</taxon>
        <taxon>Heyndrickxia</taxon>
    </lineage>
</organism>
<dbReference type="InterPro" id="IPR000835">
    <property type="entry name" value="HTH_MarR-typ"/>
</dbReference>
<sequence>MDNELYKLELIFRNIYRKMKEQFNSRMNEYVTTNEYMVLKLMYNGKMRVTDLSKTLEVSASHITSITDSLVQKNLIERSRSSKDRRVVDLELTTEGRALIKNLNQITSNYMQEMFGVFTDDEKKELITLLHKLEKQLFNETKE</sequence>
<dbReference type="Gene3D" id="1.10.10.10">
    <property type="entry name" value="Winged helix-like DNA-binding domain superfamily/Winged helix DNA-binding domain"/>
    <property type="match status" value="1"/>
</dbReference>
<dbReference type="PANTHER" id="PTHR33164">
    <property type="entry name" value="TRANSCRIPTIONAL REGULATOR, MARR FAMILY"/>
    <property type="match status" value="1"/>
</dbReference>
<dbReference type="EMBL" id="CP066701">
    <property type="protein sequence ID" value="QQX24594.1"/>
    <property type="molecule type" value="Genomic_DNA"/>
</dbReference>
<dbReference type="Pfam" id="PF01047">
    <property type="entry name" value="MarR"/>
    <property type="match status" value="1"/>
</dbReference>
<dbReference type="GO" id="GO:0003677">
    <property type="term" value="F:DNA binding"/>
    <property type="evidence" value="ECO:0007669"/>
    <property type="project" value="UniProtKB-KW"/>
</dbReference>
<dbReference type="GO" id="GO:0003700">
    <property type="term" value="F:DNA-binding transcription factor activity"/>
    <property type="evidence" value="ECO:0007669"/>
    <property type="project" value="InterPro"/>
</dbReference>
<dbReference type="InterPro" id="IPR036390">
    <property type="entry name" value="WH_DNA-bd_sf"/>
</dbReference>
<dbReference type="SUPFAM" id="SSF46785">
    <property type="entry name" value="Winged helix' DNA-binding domain"/>
    <property type="match status" value="1"/>
</dbReference>
<dbReference type="KEGG" id="hspo:JGZ69_17705"/>